<dbReference type="AlphaFoldDB" id="A0A507SR00"/>
<comment type="similarity">
    <text evidence="1">Belongs to the MG185/MG260 family.</text>
</comment>
<accession>A0A507SR00</accession>
<dbReference type="Pfam" id="PF03305">
    <property type="entry name" value="Lipoprotein_X"/>
    <property type="match status" value="1"/>
</dbReference>
<dbReference type="NCBIfam" id="NF045826">
    <property type="entry name" value="lipo_P68"/>
    <property type="match status" value="1"/>
</dbReference>
<evidence type="ECO:0000259" key="3">
    <source>
        <dbReference type="Pfam" id="PF03305"/>
    </source>
</evidence>
<gene>
    <name evidence="4" type="ORF">E1I18_00330</name>
</gene>
<dbReference type="EMBL" id="SMDN01000001">
    <property type="protein sequence ID" value="TQC54209.1"/>
    <property type="molecule type" value="Genomic_DNA"/>
</dbReference>
<evidence type="ECO:0000313" key="4">
    <source>
        <dbReference type="EMBL" id="TQC54209.1"/>
    </source>
</evidence>
<dbReference type="InterPro" id="IPR054825">
    <property type="entry name" value="P68-like"/>
</dbReference>
<dbReference type="Pfam" id="PF03202">
    <property type="entry name" value="Lipoprotein_10"/>
    <property type="match status" value="1"/>
</dbReference>
<proteinExistence type="inferred from homology"/>
<evidence type="ECO:0000259" key="2">
    <source>
        <dbReference type="Pfam" id="PF03202"/>
    </source>
</evidence>
<comment type="caution">
    <text evidence="4">The sequence shown here is derived from an EMBL/GenBank/DDBJ whole genome shotgun (WGS) entry which is preliminary data.</text>
</comment>
<feature type="domain" description="Mycoplasma lipoprotein C-terminal" evidence="2">
    <location>
        <begin position="607"/>
        <end position="737"/>
    </location>
</feature>
<evidence type="ECO:0000313" key="5">
    <source>
        <dbReference type="Proteomes" id="UP000320801"/>
    </source>
</evidence>
<organism evidence="4 5">
    <name type="scientific">Mycoplasmopsis mucosicanis</name>
    <dbReference type="NCBI Taxonomy" id="458208"/>
    <lineage>
        <taxon>Bacteria</taxon>
        <taxon>Bacillati</taxon>
        <taxon>Mycoplasmatota</taxon>
        <taxon>Mycoplasmoidales</taxon>
        <taxon>Metamycoplasmataceae</taxon>
        <taxon>Mycoplasmopsis</taxon>
    </lineage>
</organism>
<evidence type="ECO:0000256" key="1">
    <source>
        <dbReference type="ARBA" id="ARBA00009031"/>
    </source>
</evidence>
<dbReference type="Proteomes" id="UP000320801">
    <property type="component" value="Unassembled WGS sequence"/>
</dbReference>
<dbReference type="PROSITE" id="PS51257">
    <property type="entry name" value="PROKAR_LIPOPROTEIN"/>
    <property type="match status" value="1"/>
</dbReference>
<protein>
    <submittedName>
        <fullName evidence="4">Uncharacterized protein</fullName>
    </submittedName>
</protein>
<dbReference type="OrthoDB" id="393769at2"/>
<reference evidence="4 5" key="1">
    <citation type="submission" date="2019-03" db="EMBL/GenBank/DDBJ databases">
        <title>Characterization of a novel Mycoplasma cynos real-time PCR assay.</title>
        <authorList>
            <person name="Tallmadge R.L."/>
            <person name="Mitchell P.K."/>
            <person name="Goodman L."/>
        </authorList>
    </citation>
    <scope>NUCLEOTIDE SEQUENCE [LARGE SCALE GENOMIC DNA]</scope>
    <source>
        <strain evidence="4 5">1642</strain>
    </source>
</reference>
<sequence length="764" mass="85313">MKNNKFLTTMVSIAGAAGTLLPLVAVSCSKYKRDKIKFGVTFSRGKDQWNALTDVINKFNEHTRAEQTRLDNLIKELGEKIKTEKNKEEASKLKAQLEKAKVDRLQTLEVDLTQLGSGYGAGHEKIVTDLKNKNVSSIPNITVNYGSTLSEIVNYGKSVNIADAEKFGDLAVSRDKFDPRFTVVNDQVAGLKEGGFYSVPIFKSTQVFGINGPIYKYLFTTLKNAGYTLDDKIKTDFKVEGTDWNADIETLKGETYLGAAISSDEIKKIFTEDKYAGKTIKASIFEEFQSFVKFITDAIQIFPKAKDNGVALLGIDDAFGTLNTIAYSKLNGKNSEMLISVGTDENGVIKVGYNKINDSASEGYKAYKELIELVFSAMGQGAIKVYGGGSYGSQDEVNHKLGANIGSSAGYTHNFIEEDDIKPEIIFGAGDKKRTIERDDIGKVVEVLNEKTSKKEKKLRFKHSNVFIKSSGSTKASYYWQTDVANDGLIDKLNALELGKRYIFQVDKPGDKADDVQKTKYSELSAYLSKHLDRFEKLGEIKMVSKTKTEVKELWKFKELNVQQFEQKDVLKINIPSTATSLQDTELVVYKTPSKFDSASQKSVTFLQGPNMVLIDNGHDQNVATMKFINFMLQNSEQEFSKKGGKDKKPVKEKILTHISKTASYVVPYAGFDKDITGDSKIYEYKNDYDQIKTNTYLKVAFEALSNKDNSVTYYEEPASKYADPFRKSFNSALRAASDIFVNGNDYPFSDLVKALVRTTTNFK</sequence>
<name>A0A507SR00_9BACT</name>
<feature type="domain" description="Mycoplasma lipoprotein central" evidence="3">
    <location>
        <begin position="274"/>
        <end position="422"/>
    </location>
</feature>
<keyword evidence="5" id="KW-1185">Reference proteome</keyword>
<dbReference type="RefSeq" id="WP_141483621.1">
    <property type="nucleotide sequence ID" value="NZ_SMDN01000001.1"/>
</dbReference>
<dbReference type="InterPro" id="IPR004890">
    <property type="entry name" value="Lipoprotein_10_C"/>
</dbReference>
<dbReference type="InterPro" id="IPR004984">
    <property type="entry name" value="Mycoplasma_lipoprotein_cen_dom"/>
</dbReference>